<protein>
    <submittedName>
        <fullName evidence="1">RHS repeat protein</fullName>
    </submittedName>
</protein>
<dbReference type="Gene3D" id="2.180.10.10">
    <property type="entry name" value="RHS repeat-associated core"/>
    <property type="match status" value="1"/>
</dbReference>
<keyword evidence="2" id="KW-1185">Reference proteome</keyword>
<dbReference type="InterPro" id="IPR031325">
    <property type="entry name" value="RHS_repeat"/>
</dbReference>
<evidence type="ECO:0000313" key="1">
    <source>
        <dbReference type="EMBL" id="MCY6370620.1"/>
    </source>
</evidence>
<accession>A0ABT4CNI7</accession>
<dbReference type="InterPro" id="IPR006530">
    <property type="entry name" value="YD"/>
</dbReference>
<gene>
    <name evidence="1" type="ORF">OXH55_08250</name>
</gene>
<reference evidence="1" key="1">
    <citation type="submission" date="2022-12" db="EMBL/GenBank/DDBJ databases">
        <authorList>
            <person name="Wang J."/>
        </authorList>
    </citation>
    <scope>NUCLEOTIDE SEQUENCE</scope>
    <source>
        <strain evidence="1">HY-42-06</strain>
    </source>
</reference>
<dbReference type="Proteomes" id="UP001079657">
    <property type="component" value="Unassembled WGS sequence"/>
</dbReference>
<dbReference type="Pfam" id="PF05593">
    <property type="entry name" value="RHS_repeat"/>
    <property type="match status" value="1"/>
</dbReference>
<name>A0ABT4CNI7_9CLOT</name>
<dbReference type="NCBIfam" id="TIGR01643">
    <property type="entry name" value="YD_repeat_2x"/>
    <property type="match status" value="1"/>
</dbReference>
<dbReference type="EMBL" id="JAPQES010000002">
    <property type="protein sequence ID" value="MCY6370620.1"/>
    <property type="molecule type" value="Genomic_DNA"/>
</dbReference>
<proteinExistence type="predicted"/>
<comment type="caution">
    <text evidence="1">The sequence shown here is derived from an EMBL/GenBank/DDBJ whole genome shotgun (WGS) entry which is preliminary data.</text>
</comment>
<sequence length="65" mass="7513">MDNNGKKITYTYDANGNIQTITENGKVIKYYYDELNQLVREDNKVLDKIIVYSYDVGGNITSKEE</sequence>
<evidence type="ECO:0000313" key="2">
    <source>
        <dbReference type="Proteomes" id="UP001079657"/>
    </source>
</evidence>
<organism evidence="1 2">
    <name type="scientific">Clostridium ganghwense</name>
    <dbReference type="NCBI Taxonomy" id="312089"/>
    <lineage>
        <taxon>Bacteria</taxon>
        <taxon>Bacillati</taxon>
        <taxon>Bacillota</taxon>
        <taxon>Clostridia</taxon>
        <taxon>Eubacteriales</taxon>
        <taxon>Clostridiaceae</taxon>
        <taxon>Clostridium</taxon>
    </lineage>
</organism>